<dbReference type="AlphaFoldDB" id="A0A132A5G4"/>
<evidence type="ECO:0000313" key="2">
    <source>
        <dbReference type="Proteomes" id="UP000616769"/>
    </source>
</evidence>
<dbReference type="EMBL" id="JXLN01010414">
    <property type="protein sequence ID" value="KPM05670.1"/>
    <property type="molecule type" value="Genomic_DNA"/>
</dbReference>
<sequence>MELYDTNTNGTKPSTMSLNHCGLNGQGLNGKVINNETSMSDGDDEMMSNKSDDRFSGQTDYEMTNYGFCLFFLWFRN</sequence>
<dbReference type="VEuPathDB" id="VectorBase:SSCA007903"/>
<gene>
    <name evidence="1" type="ORF">QR98_0041370</name>
</gene>
<comment type="caution">
    <text evidence="1">The sequence shown here is derived from an EMBL/GenBank/DDBJ whole genome shotgun (WGS) entry which is preliminary data.</text>
</comment>
<organism evidence="1 2">
    <name type="scientific">Sarcoptes scabiei</name>
    <name type="common">Itch mite</name>
    <name type="synonym">Acarus scabiei</name>
    <dbReference type="NCBI Taxonomy" id="52283"/>
    <lineage>
        <taxon>Eukaryota</taxon>
        <taxon>Metazoa</taxon>
        <taxon>Ecdysozoa</taxon>
        <taxon>Arthropoda</taxon>
        <taxon>Chelicerata</taxon>
        <taxon>Arachnida</taxon>
        <taxon>Acari</taxon>
        <taxon>Acariformes</taxon>
        <taxon>Sarcoptiformes</taxon>
        <taxon>Astigmata</taxon>
        <taxon>Psoroptidia</taxon>
        <taxon>Sarcoptoidea</taxon>
        <taxon>Sarcoptidae</taxon>
        <taxon>Sarcoptinae</taxon>
        <taxon>Sarcoptes</taxon>
    </lineage>
</organism>
<evidence type="ECO:0000313" key="1">
    <source>
        <dbReference type="EMBL" id="KPM05670.1"/>
    </source>
</evidence>
<dbReference type="OrthoDB" id="10028801at2759"/>
<reference evidence="1 2" key="1">
    <citation type="journal article" date="2015" name="Parasit. Vectors">
        <title>Draft genome of the scabies mite.</title>
        <authorList>
            <person name="Rider S.D.Jr."/>
            <person name="Morgan M.S."/>
            <person name="Arlian L.G."/>
        </authorList>
    </citation>
    <scope>NUCLEOTIDE SEQUENCE [LARGE SCALE GENOMIC DNA]</scope>
    <source>
        <strain evidence="1">Arlian Lab</strain>
    </source>
</reference>
<proteinExistence type="predicted"/>
<dbReference type="Proteomes" id="UP000616769">
    <property type="component" value="Unassembled WGS sequence"/>
</dbReference>
<accession>A0A132A5G4</accession>
<protein>
    <submittedName>
        <fullName evidence="1">Uncharacterized protein</fullName>
    </submittedName>
</protein>
<name>A0A132A5G4_SARSC</name>